<evidence type="ECO:0000313" key="1">
    <source>
        <dbReference type="EMBL" id="PWA23293.1"/>
    </source>
</evidence>
<gene>
    <name evidence="1" type="ORF">CTI12_AA629130</name>
</gene>
<proteinExistence type="predicted"/>
<dbReference type="AlphaFoldDB" id="A0A2U1K9E8"/>
<dbReference type="EMBL" id="PKPP01029682">
    <property type="protein sequence ID" value="PWA23293.1"/>
    <property type="molecule type" value="Genomic_DNA"/>
</dbReference>
<protein>
    <submittedName>
        <fullName evidence="1">Uncharacterized protein</fullName>
    </submittedName>
</protein>
<dbReference type="STRING" id="35608.A0A2U1K9E8"/>
<evidence type="ECO:0000313" key="2">
    <source>
        <dbReference type="Proteomes" id="UP000245207"/>
    </source>
</evidence>
<comment type="caution">
    <text evidence="1">The sequence shown here is derived from an EMBL/GenBank/DDBJ whole genome shotgun (WGS) entry which is preliminary data.</text>
</comment>
<keyword evidence="2" id="KW-1185">Reference proteome</keyword>
<accession>A0A2U1K9E8</accession>
<name>A0A2U1K9E8_ARTAN</name>
<organism evidence="1 2">
    <name type="scientific">Artemisia annua</name>
    <name type="common">Sweet wormwood</name>
    <dbReference type="NCBI Taxonomy" id="35608"/>
    <lineage>
        <taxon>Eukaryota</taxon>
        <taxon>Viridiplantae</taxon>
        <taxon>Streptophyta</taxon>
        <taxon>Embryophyta</taxon>
        <taxon>Tracheophyta</taxon>
        <taxon>Spermatophyta</taxon>
        <taxon>Magnoliopsida</taxon>
        <taxon>eudicotyledons</taxon>
        <taxon>Gunneridae</taxon>
        <taxon>Pentapetalae</taxon>
        <taxon>asterids</taxon>
        <taxon>campanulids</taxon>
        <taxon>Asterales</taxon>
        <taxon>Asteraceae</taxon>
        <taxon>Asteroideae</taxon>
        <taxon>Anthemideae</taxon>
        <taxon>Artemisiinae</taxon>
        <taxon>Artemisia</taxon>
    </lineage>
</organism>
<sequence length="127" mass="13799">MTFASHIFRHSSKQLRNAPGVLRQDHAVLVRWFSHSNGSVTSRGNVAHHASGDNTCLCKSCIGSASSTPMFTRSYRAVNTTKGQNGLAAKADQTSVSGMVFSRGISCSDVQIRRRFSTNSGTFQVYL</sequence>
<dbReference type="Proteomes" id="UP000245207">
    <property type="component" value="Unassembled WGS sequence"/>
</dbReference>
<reference evidence="1 2" key="1">
    <citation type="journal article" date="2018" name="Mol. Plant">
        <title>The genome of Artemisia annua provides insight into the evolution of Asteraceae family and artemisinin biosynthesis.</title>
        <authorList>
            <person name="Shen Q."/>
            <person name="Zhang L."/>
            <person name="Liao Z."/>
            <person name="Wang S."/>
            <person name="Yan T."/>
            <person name="Shi P."/>
            <person name="Liu M."/>
            <person name="Fu X."/>
            <person name="Pan Q."/>
            <person name="Wang Y."/>
            <person name="Lv Z."/>
            <person name="Lu X."/>
            <person name="Zhang F."/>
            <person name="Jiang W."/>
            <person name="Ma Y."/>
            <person name="Chen M."/>
            <person name="Hao X."/>
            <person name="Li L."/>
            <person name="Tang Y."/>
            <person name="Lv G."/>
            <person name="Zhou Y."/>
            <person name="Sun X."/>
            <person name="Brodelius P.E."/>
            <person name="Rose J.K.C."/>
            <person name="Tang K."/>
        </authorList>
    </citation>
    <scope>NUCLEOTIDE SEQUENCE [LARGE SCALE GENOMIC DNA]</scope>
    <source>
        <strain evidence="2">cv. Huhao1</strain>
        <tissue evidence="1">Leaf</tissue>
    </source>
</reference>
<dbReference type="OrthoDB" id="10602307at2759"/>